<comment type="similarity">
    <text evidence="4">In the N-terminal section; belongs to the cytidine and deoxycytidylate deaminase family.</text>
</comment>
<dbReference type="NCBIfam" id="TIGR00326">
    <property type="entry name" value="eubact_ribD"/>
    <property type="match status" value="1"/>
</dbReference>
<dbReference type="InterPro" id="IPR016192">
    <property type="entry name" value="APOBEC/CMP_deaminase_Zn-bd"/>
</dbReference>
<evidence type="ECO:0000256" key="6">
    <source>
        <dbReference type="ARBA" id="ARBA00012766"/>
    </source>
</evidence>
<dbReference type="SUPFAM" id="SSF53597">
    <property type="entry name" value="Dihydrofolate reductase-like"/>
    <property type="match status" value="1"/>
</dbReference>
<evidence type="ECO:0000256" key="7">
    <source>
        <dbReference type="ARBA" id="ARBA00013173"/>
    </source>
</evidence>
<dbReference type="InterPro" id="IPR016193">
    <property type="entry name" value="Cytidine_deaminase-like"/>
</dbReference>
<evidence type="ECO:0000256" key="3">
    <source>
        <dbReference type="ARBA" id="ARBA00004910"/>
    </source>
</evidence>
<keyword evidence="10" id="KW-0479">Metal-binding</keyword>
<keyword evidence="13 19" id="KW-0560">Oxidoreductase</keyword>
<keyword evidence="12" id="KW-0521">NADP</keyword>
<evidence type="ECO:0000256" key="14">
    <source>
        <dbReference type="ARBA" id="ARBA00023268"/>
    </source>
</evidence>
<dbReference type="PROSITE" id="PS51747">
    <property type="entry name" value="CYT_DCMP_DEAMINASES_2"/>
    <property type="match status" value="1"/>
</dbReference>
<dbReference type="InterPro" id="IPR002125">
    <property type="entry name" value="CMP_dCMP_dom"/>
</dbReference>
<dbReference type="PANTHER" id="PTHR38011">
    <property type="entry name" value="DIHYDROFOLATE REDUCTASE FAMILY PROTEIN (AFU_ORTHOLOGUE AFUA_8G06820)"/>
    <property type="match status" value="1"/>
</dbReference>
<comment type="catalytic activity">
    <reaction evidence="15">
        <text>5-amino-6-(5-phospho-D-ribitylamino)uracil + NADP(+) = 5-amino-6-(5-phospho-D-ribosylamino)uracil + NADPH + H(+)</text>
        <dbReference type="Rhea" id="RHEA:17845"/>
        <dbReference type="ChEBI" id="CHEBI:15378"/>
        <dbReference type="ChEBI" id="CHEBI:57783"/>
        <dbReference type="ChEBI" id="CHEBI:58349"/>
        <dbReference type="ChEBI" id="CHEBI:58421"/>
        <dbReference type="ChEBI" id="CHEBI:58453"/>
        <dbReference type="EC" id="1.1.1.193"/>
    </reaction>
</comment>
<evidence type="ECO:0000256" key="5">
    <source>
        <dbReference type="ARBA" id="ARBA00007417"/>
    </source>
</evidence>
<evidence type="ECO:0000256" key="4">
    <source>
        <dbReference type="ARBA" id="ARBA00005259"/>
    </source>
</evidence>
<dbReference type="PROSITE" id="PS00903">
    <property type="entry name" value="CYT_DCMP_DEAMINASES_1"/>
    <property type="match status" value="1"/>
</dbReference>
<evidence type="ECO:0000256" key="9">
    <source>
        <dbReference type="ARBA" id="ARBA00022619"/>
    </source>
</evidence>
<evidence type="ECO:0000256" key="10">
    <source>
        <dbReference type="ARBA" id="ARBA00022723"/>
    </source>
</evidence>
<sequence length="376" mass="39152">MTLRDPDFSAAERGAMQSAVSLAGRGVRGANPLVGAVVLDERGTAIGSGYHRGAGTPHAEVDALAKALTQRADLTGCTLICTLEPCNHAGRTGPCTEAIAAAGITRVVYAADDVHGPAAGGAGWLTAHGVETVGGLMADESHQLNHRWREATSSRRPFITLKIAQTLDGKVAAVDGSSQWITGPESRNDGHSIRRRADAVLVGTGTVLADNPRLSARNPDGTVTTRQPLRVAMGLRTVPDDAAIRAGHFVHLTTRDPWEAGRHLYDDGVGHLMIEGGPTIATAFLAAGLVDELFIYQAPLLLGAGTPAIQSLGIDSLRDASSWVLDPYGGATITRYGNDVRLHLSPAPTAPAATRASQSSLRTITSSKGSSTCSQE</sequence>
<feature type="compositionally biased region" description="Polar residues" evidence="17">
    <location>
        <begin position="361"/>
        <end position="376"/>
    </location>
</feature>
<dbReference type="GO" id="GO:0008703">
    <property type="term" value="F:5-amino-6-(5-phosphoribosylamino)uracil reductase activity"/>
    <property type="evidence" value="ECO:0007669"/>
    <property type="project" value="UniProtKB-EC"/>
</dbReference>
<evidence type="ECO:0000256" key="16">
    <source>
        <dbReference type="ARBA" id="ARBA00049886"/>
    </source>
</evidence>
<dbReference type="InterPro" id="IPR024072">
    <property type="entry name" value="DHFR-like_dom_sf"/>
</dbReference>
<evidence type="ECO:0000256" key="2">
    <source>
        <dbReference type="ARBA" id="ARBA00004882"/>
    </source>
</evidence>
<comment type="similarity">
    <text evidence="5">In the C-terminal section; belongs to the HTP reductase family.</text>
</comment>
<evidence type="ECO:0000256" key="17">
    <source>
        <dbReference type="SAM" id="MobiDB-lite"/>
    </source>
</evidence>
<name>A0ABW4QBY6_9MICC</name>
<evidence type="ECO:0000256" key="11">
    <source>
        <dbReference type="ARBA" id="ARBA00022833"/>
    </source>
</evidence>
<comment type="pathway">
    <text evidence="3">Cofactor biosynthesis; riboflavin biosynthesis; 5-amino-6-(D-ribitylamino)uracil from GTP: step 3/4.</text>
</comment>
<dbReference type="InterPro" id="IPR050765">
    <property type="entry name" value="Riboflavin_Biosynth_HTPR"/>
</dbReference>
<comment type="function">
    <text evidence="1">Converts 2,5-diamino-6-(ribosylamino)-4(3h)-pyrimidinone 5'-phosphate into 5-amino-6-(ribosylamino)-2,4(1h,3h)-pyrimidinedione 5'-phosphate.</text>
</comment>
<keyword evidence="9" id="KW-0686">Riboflavin biosynthesis</keyword>
<organism evidence="19 20">
    <name type="scientific">Arthrobacter flavus</name>
    <dbReference type="NCBI Taxonomy" id="95172"/>
    <lineage>
        <taxon>Bacteria</taxon>
        <taxon>Bacillati</taxon>
        <taxon>Actinomycetota</taxon>
        <taxon>Actinomycetes</taxon>
        <taxon>Micrococcales</taxon>
        <taxon>Micrococcaceae</taxon>
        <taxon>Arthrobacter</taxon>
    </lineage>
</organism>
<dbReference type="EC" id="1.1.1.193" evidence="7"/>
<evidence type="ECO:0000259" key="18">
    <source>
        <dbReference type="PROSITE" id="PS51747"/>
    </source>
</evidence>
<comment type="pathway">
    <text evidence="2">Cofactor biosynthesis; riboflavin biosynthesis; 5-amino-6-(D-ribitylamino)uracil from GTP: step 2/4.</text>
</comment>
<evidence type="ECO:0000256" key="13">
    <source>
        <dbReference type="ARBA" id="ARBA00023002"/>
    </source>
</evidence>
<dbReference type="PANTHER" id="PTHR38011:SF7">
    <property type="entry name" value="2,5-DIAMINO-6-RIBOSYLAMINO-4(3H)-PYRIMIDINONE 5'-PHOSPHATE REDUCTASE"/>
    <property type="match status" value="1"/>
</dbReference>
<feature type="domain" description="CMP/dCMP-type deaminase" evidence="18">
    <location>
        <begin position="10"/>
        <end position="125"/>
    </location>
</feature>
<evidence type="ECO:0000256" key="12">
    <source>
        <dbReference type="ARBA" id="ARBA00022857"/>
    </source>
</evidence>
<evidence type="ECO:0000256" key="1">
    <source>
        <dbReference type="ARBA" id="ARBA00002151"/>
    </source>
</evidence>
<keyword evidence="20" id="KW-1185">Reference proteome</keyword>
<dbReference type="InterPro" id="IPR002734">
    <property type="entry name" value="RibDG_C"/>
</dbReference>
<keyword evidence="19" id="KW-0378">Hydrolase</keyword>
<feature type="compositionally biased region" description="Low complexity" evidence="17">
    <location>
        <begin position="348"/>
        <end position="360"/>
    </location>
</feature>
<dbReference type="Gene3D" id="3.40.140.10">
    <property type="entry name" value="Cytidine Deaminase, domain 2"/>
    <property type="match status" value="1"/>
</dbReference>
<dbReference type="Pfam" id="PF00383">
    <property type="entry name" value="dCMP_cyt_deam_1"/>
    <property type="match status" value="1"/>
</dbReference>
<dbReference type="EC" id="3.5.4.26" evidence="6"/>
<comment type="caution">
    <text evidence="19">The sequence shown here is derived from an EMBL/GenBank/DDBJ whole genome shotgun (WGS) entry which is preliminary data.</text>
</comment>
<dbReference type="RefSeq" id="WP_343881762.1">
    <property type="nucleotide sequence ID" value="NZ_BAAAIJ010000059.1"/>
</dbReference>
<dbReference type="Proteomes" id="UP001597307">
    <property type="component" value="Unassembled WGS sequence"/>
</dbReference>
<feature type="region of interest" description="Disordered" evidence="17">
    <location>
        <begin position="348"/>
        <end position="376"/>
    </location>
</feature>
<keyword evidence="11" id="KW-0862">Zinc</keyword>
<reference evidence="20" key="1">
    <citation type="journal article" date="2019" name="Int. J. Syst. Evol. Microbiol.">
        <title>The Global Catalogue of Microorganisms (GCM) 10K type strain sequencing project: providing services to taxonomists for standard genome sequencing and annotation.</title>
        <authorList>
            <consortium name="The Broad Institute Genomics Platform"/>
            <consortium name="The Broad Institute Genome Sequencing Center for Infectious Disease"/>
            <person name="Wu L."/>
            <person name="Ma J."/>
        </authorList>
    </citation>
    <scope>NUCLEOTIDE SEQUENCE [LARGE SCALE GENOMIC DNA]</scope>
    <source>
        <strain evidence="20">JCM 11496</strain>
    </source>
</reference>
<dbReference type="CDD" id="cd01284">
    <property type="entry name" value="Riboflavin_deaminase-reductase"/>
    <property type="match status" value="1"/>
</dbReference>
<dbReference type="InterPro" id="IPR004794">
    <property type="entry name" value="Eubact_RibD"/>
</dbReference>
<accession>A0ABW4QBY6</accession>
<dbReference type="Gene3D" id="3.40.430.10">
    <property type="entry name" value="Dihydrofolate Reductase, subunit A"/>
    <property type="match status" value="2"/>
</dbReference>
<dbReference type="SUPFAM" id="SSF53927">
    <property type="entry name" value="Cytidine deaminase-like"/>
    <property type="match status" value="1"/>
</dbReference>
<dbReference type="GO" id="GO:0008835">
    <property type="term" value="F:diaminohydroxyphosphoribosylaminopyrimidine deaminase activity"/>
    <property type="evidence" value="ECO:0007669"/>
    <property type="project" value="UniProtKB-EC"/>
</dbReference>
<evidence type="ECO:0000256" key="15">
    <source>
        <dbReference type="ARBA" id="ARBA00049861"/>
    </source>
</evidence>
<evidence type="ECO:0000313" key="20">
    <source>
        <dbReference type="Proteomes" id="UP001597307"/>
    </source>
</evidence>
<protein>
    <recommendedName>
        <fullName evidence="8">Riboflavin biosynthesis protein RibD</fullName>
        <ecNumber evidence="7">1.1.1.193</ecNumber>
        <ecNumber evidence="6">3.5.4.26</ecNumber>
    </recommendedName>
</protein>
<dbReference type="EMBL" id="JBHUGA010000067">
    <property type="protein sequence ID" value="MFD1848210.1"/>
    <property type="molecule type" value="Genomic_DNA"/>
</dbReference>
<dbReference type="Pfam" id="PF01872">
    <property type="entry name" value="RibD_C"/>
    <property type="match status" value="1"/>
</dbReference>
<gene>
    <name evidence="19" type="primary">ribD</name>
    <name evidence="19" type="ORF">ACFSFX_16620</name>
</gene>
<comment type="catalytic activity">
    <reaction evidence="16">
        <text>2,5-diamino-6-hydroxy-4-(5-phosphoribosylamino)-pyrimidine + H2O + H(+) = 5-amino-6-(5-phospho-D-ribosylamino)uracil + NH4(+)</text>
        <dbReference type="Rhea" id="RHEA:21868"/>
        <dbReference type="ChEBI" id="CHEBI:15377"/>
        <dbReference type="ChEBI" id="CHEBI:15378"/>
        <dbReference type="ChEBI" id="CHEBI:28938"/>
        <dbReference type="ChEBI" id="CHEBI:58453"/>
        <dbReference type="ChEBI" id="CHEBI:58614"/>
        <dbReference type="EC" id="3.5.4.26"/>
    </reaction>
</comment>
<evidence type="ECO:0000256" key="8">
    <source>
        <dbReference type="ARBA" id="ARBA00019930"/>
    </source>
</evidence>
<keyword evidence="14" id="KW-0511">Multifunctional enzyme</keyword>
<proteinExistence type="inferred from homology"/>
<evidence type="ECO:0000313" key="19">
    <source>
        <dbReference type="EMBL" id="MFD1848210.1"/>
    </source>
</evidence>